<protein>
    <submittedName>
        <fullName evidence="3">Uncharacterized protein</fullName>
    </submittedName>
</protein>
<name>A0A6J5WR54_PRUAR</name>
<dbReference type="OrthoDB" id="989112at2759"/>
<reference evidence="5" key="1">
    <citation type="journal article" date="2020" name="Genome Biol.">
        <title>Gamete binning: chromosome-level and haplotype-resolved genome assembly enabled by high-throughput single-cell sequencing of gamete genomes.</title>
        <authorList>
            <person name="Campoy J.A."/>
            <person name="Sun H."/>
            <person name="Goel M."/>
            <person name="Jiao W.-B."/>
            <person name="Folz-Donahue K."/>
            <person name="Wang N."/>
            <person name="Rubio M."/>
            <person name="Liu C."/>
            <person name="Kukat C."/>
            <person name="Ruiz D."/>
            <person name="Huettel B."/>
            <person name="Schneeberger K."/>
        </authorList>
    </citation>
    <scope>NUCLEOTIDE SEQUENCE [LARGE SCALE GENOMIC DNA]</scope>
    <source>
        <strain evidence="5">cv. Rojo Pasion</strain>
    </source>
</reference>
<keyword evidence="1" id="KW-0175">Coiled coil</keyword>
<dbReference type="Proteomes" id="UP000507245">
    <property type="component" value="Unassembled WGS sequence"/>
</dbReference>
<feature type="coiled-coil region" evidence="1">
    <location>
        <begin position="7"/>
        <end position="74"/>
    </location>
</feature>
<keyword evidence="5" id="KW-1185">Reference proteome</keyword>
<reference evidence="3 4" key="2">
    <citation type="submission" date="2020-05" db="EMBL/GenBank/DDBJ databases">
        <authorList>
            <person name="Campoy J."/>
            <person name="Schneeberger K."/>
            <person name="Spophaly S."/>
        </authorList>
    </citation>
    <scope>NUCLEOTIDE SEQUENCE [LARGE SCALE GENOMIC DNA]</scope>
    <source>
        <strain evidence="3">PruArmRojPasFocal</strain>
    </source>
</reference>
<dbReference type="PANTHER" id="PTHR36344">
    <property type="entry name" value="RX N-TERMINAL DOMAIN-CONTAINING PROTEIN"/>
    <property type="match status" value="1"/>
</dbReference>
<proteinExistence type="predicted"/>
<accession>A0A6J5WR54</accession>
<dbReference type="AlphaFoldDB" id="A0A6J5WR54"/>
<sequence length="89" mass="10427">MDIASRLAIIEQQIRQVENQKLQREQTLGAFWEHLPAIDPIIIRDRMLFLQNEIRTLENRKRALLQEREGLLVEVAILRDPPTGETGRN</sequence>
<organism evidence="3 5">
    <name type="scientific">Prunus armeniaca</name>
    <name type="common">Apricot</name>
    <name type="synonym">Armeniaca vulgaris</name>
    <dbReference type="NCBI Taxonomy" id="36596"/>
    <lineage>
        <taxon>Eukaryota</taxon>
        <taxon>Viridiplantae</taxon>
        <taxon>Streptophyta</taxon>
        <taxon>Embryophyta</taxon>
        <taxon>Tracheophyta</taxon>
        <taxon>Spermatophyta</taxon>
        <taxon>Magnoliopsida</taxon>
        <taxon>eudicotyledons</taxon>
        <taxon>Gunneridae</taxon>
        <taxon>Pentapetalae</taxon>
        <taxon>rosids</taxon>
        <taxon>fabids</taxon>
        <taxon>Rosales</taxon>
        <taxon>Rosaceae</taxon>
        <taxon>Amygdaloideae</taxon>
        <taxon>Amygdaleae</taxon>
        <taxon>Prunus</taxon>
    </lineage>
</organism>
<evidence type="ECO:0000313" key="4">
    <source>
        <dbReference type="Proteomes" id="UP000507222"/>
    </source>
</evidence>
<dbReference type="PANTHER" id="PTHR36344:SF1">
    <property type="entry name" value="RX N-TERMINAL DOMAIN-CONTAINING PROTEIN"/>
    <property type="match status" value="1"/>
</dbReference>
<evidence type="ECO:0000313" key="3">
    <source>
        <dbReference type="EMBL" id="CAB4302793.1"/>
    </source>
</evidence>
<evidence type="ECO:0000256" key="1">
    <source>
        <dbReference type="SAM" id="Coils"/>
    </source>
</evidence>
<dbReference type="EMBL" id="CAEKDK010000003">
    <property type="protein sequence ID" value="CAB4272150.1"/>
    <property type="molecule type" value="Genomic_DNA"/>
</dbReference>
<gene>
    <name evidence="2" type="ORF">CURHAP_LOCUS18700</name>
    <name evidence="3" type="ORF">ORAREDHAP_LOCUS18675</name>
</gene>
<evidence type="ECO:0000313" key="5">
    <source>
        <dbReference type="Proteomes" id="UP000507245"/>
    </source>
</evidence>
<evidence type="ECO:0000313" key="2">
    <source>
        <dbReference type="EMBL" id="CAB4272150.1"/>
    </source>
</evidence>
<dbReference type="Proteomes" id="UP000507222">
    <property type="component" value="Unassembled WGS sequence"/>
</dbReference>
<dbReference type="EMBL" id="CAEKKB010000003">
    <property type="protein sequence ID" value="CAB4302793.1"/>
    <property type="molecule type" value="Genomic_DNA"/>
</dbReference>